<accession>A0A941DSC3</accession>
<dbReference type="EMBL" id="JAGSPN010000010">
    <property type="protein sequence ID" value="MBR7783151.1"/>
    <property type="molecule type" value="Genomic_DNA"/>
</dbReference>
<dbReference type="InterPro" id="IPR001647">
    <property type="entry name" value="HTH_TetR"/>
</dbReference>
<dbReference type="GO" id="GO:0003677">
    <property type="term" value="F:DNA binding"/>
    <property type="evidence" value="ECO:0007669"/>
    <property type="project" value="UniProtKB-UniRule"/>
</dbReference>
<dbReference type="AlphaFoldDB" id="A0A941DSC3"/>
<dbReference type="Proteomes" id="UP000680067">
    <property type="component" value="Unassembled WGS sequence"/>
</dbReference>
<evidence type="ECO:0000256" key="1">
    <source>
        <dbReference type="ARBA" id="ARBA00023015"/>
    </source>
</evidence>
<evidence type="ECO:0000313" key="7">
    <source>
        <dbReference type="Proteomes" id="UP000680067"/>
    </source>
</evidence>
<comment type="caution">
    <text evidence="6">The sequence shown here is derived from an EMBL/GenBank/DDBJ whole genome shotgun (WGS) entry which is preliminary data.</text>
</comment>
<evidence type="ECO:0000313" key="6">
    <source>
        <dbReference type="EMBL" id="MBR7783151.1"/>
    </source>
</evidence>
<sequence>MSNENRPAIQDTRERILATGECLILGKGFSAMGLSELLSAATVPKGSFYHYFASKEAFGVALLERYFRDYQQKTAELFGDSELSAKQKLILYFDQWLSLADVPGCNKLCLGVKLAAEVADLSDAMRQALSEGMALHCDQIAGVIRDAIQEGSVAANSEPSELASFLYSSWIGASILAKVRKDGHALHAAHRQTMQCLFGNAAL</sequence>
<dbReference type="Pfam" id="PF00440">
    <property type="entry name" value="TetR_N"/>
    <property type="match status" value="1"/>
</dbReference>
<protein>
    <submittedName>
        <fullName evidence="6">TetR/AcrR family transcriptional regulator</fullName>
    </submittedName>
</protein>
<dbReference type="Pfam" id="PF16925">
    <property type="entry name" value="TetR_C_13"/>
    <property type="match status" value="1"/>
</dbReference>
<evidence type="ECO:0000256" key="4">
    <source>
        <dbReference type="PROSITE-ProRule" id="PRU00335"/>
    </source>
</evidence>
<keyword evidence="2 4" id="KW-0238">DNA-binding</keyword>
<feature type="domain" description="HTH tetR-type" evidence="5">
    <location>
        <begin position="10"/>
        <end position="70"/>
    </location>
</feature>
<gene>
    <name evidence="6" type="ORF">KDM89_13440</name>
</gene>
<name>A0A941DSC3_9BURK</name>
<evidence type="ECO:0000256" key="3">
    <source>
        <dbReference type="ARBA" id="ARBA00023163"/>
    </source>
</evidence>
<dbReference type="InterPro" id="IPR036271">
    <property type="entry name" value="Tet_transcr_reg_TetR-rel_C_sf"/>
</dbReference>
<dbReference type="Gene3D" id="1.10.357.10">
    <property type="entry name" value="Tetracycline Repressor, domain 2"/>
    <property type="match status" value="1"/>
</dbReference>
<dbReference type="PANTHER" id="PTHR47506">
    <property type="entry name" value="TRANSCRIPTIONAL REGULATORY PROTEIN"/>
    <property type="match status" value="1"/>
</dbReference>
<feature type="DNA-binding region" description="H-T-H motif" evidence="4">
    <location>
        <begin position="33"/>
        <end position="52"/>
    </location>
</feature>
<evidence type="ECO:0000259" key="5">
    <source>
        <dbReference type="PROSITE" id="PS50977"/>
    </source>
</evidence>
<keyword evidence="7" id="KW-1185">Reference proteome</keyword>
<proteinExistence type="predicted"/>
<dbReference type="RefSeq" id="WP_212688447.1">
    <property type="nucleotide sequence ID" value="NZ_JAGSPN010000010.1"/>
</dbReference>
<keyword evidence="1" id="KW-0805">Transcription regulation</keyword>
<keyword evidence="3" id="KW-0804">Transcription</keyword>
<dbReference type="PROSITE" id="PS50977">
    <property type="entry name" value="HTH_TETR_2"/>
    <property type="match status" value="1"/>
</dbReference>
<dbReference type="InterPro" id="IPR009057">
    <property type="entry name" value="Homeodomain-like_sf"/>
</dbReference>
<reference evidence="6" key="1">
    <citation type="submission" date="2021-04" db="EMBL/GenBank/DDBJ databases">
        <title>novel species isolated from subtropical streams in China.</title>
        <authorList>
            <person name="Lu H."/>
        </authorList>
    </citation>
    <scope>NUCLEOTIDE SEQUENCE</scope>
    <source>
        <strain evidence="6">LFS511W</strain>
    </source>
</reference>
<dbReference type="SUPFAM" id="SSF48498">
    <property type="entry name" value="Tetracyclin repressor-like, C-terminal domain"/>
    <property type="match status" value="1"/>
</dbReference>
<dbReference type="SUPFAM" id="SSF46689">
    <property type="entry name" value="Homeodomain-like"/>
    <property type="match status" value="1"/>
</dbReference>
<evidence type="ECO:0000256" key="2">
    <source>
        <dbReference type="ARBA" id="ARBA00023125"/>
    </source>
</evidence>
<dbReference type="InterPro" id="IPR011075">
    <property type="entry name" value="TetR_C"/>
</dbReference>
<dbReference type="PANTHER" id="PTHR47506:SF6">
    <property type="entry name" value="HTH-TYPE TRANSCRIPTIONAL REPRESSOR NEMR"/>
    <property type="match status" value="1"/>
</dbReference>
<organism evidence="6 7">
    <name type="scientific">Undibacterium luofuense</name>
    <dbReference type="NCBI Taxonomy" id="2828733"/>
    <lineage>
        <taxon>Bacteria</taxon>
        <taxon>Pseudomonadati</taxon>
        <taxon>Pseudomonadota</taxon>
        <taxon>Betaproteobacteria</taxon>
        <taxon>Burkholderiales</taxon>
        <taxon>Oxalobacteraceae</taxon>
        <taxon>Undibacterium</taxon>
    </lineage>
</organism>